<name>A0A2N5C446_9BURK</name>
<dbReference type="EMBL" id="PJRP01000021">
    <property type="protein sequence ID" value="PLP96978.1"/>
    <property type="molecule type" value="Genomic_DNA"/>
</dbReference>
<dbReference type="Pfam" id="PF10076">
    <property type="entry name" value="Phage_Mu_Gp48"/>
    <property type="match status" value="1"/>
</dbReference>
<dbReference type="RefSeq" id="WP_101684987.1">
    <property type="nucleotide sequence ID" value="NZ_PJRP01000021.1"/>
</dbReference>
<comment type="caution">
    <text evidence="1">The sequence shown here is derived from an EMBL/GenBank/DDBJ whole genome shotgun (WGS) entry which is preliminary data.</text>
</comment>
<reference evidence="1 2" key="1">
    <citation type="submission" date="2017-12" db="EMBL/GenBank/DDBJ databases">
        <title>Genome sequence of the active heterotrophic nitrifier-denitrifier, Cupriavidus pauculus UM1.</title>
        <authorList>
            <person name="Putonti C."/>
            <person name="Castignetti D."/>
        </authorList>
    </citation>
    <scope>NUCLEOTIDE SEQUENCE [LARGE SCALE GENOMIC DNA]</scope>
    <source>
        <strain evidence="1 2">UM1</strain>
    </source>
</reference>
<dbReference type="Proteomes" id="UP000234341">
    <property type="component" value="Unassembled WGS sequence"/>
</dbReference>
<proteinExistence type="predicted"/>
<dbReference type="InterPro" id="IPR018755">
    <property type="entry name" value="Phage_Mu_Gp48"/>
</dbReference>
<gene>
    <name evidence="1" type="ORF">CYJ10_29485</name>
</gene>
<dbReference type="OrthoDB" id="6592844at2"/>
<organism evidence="1 2">
    <name type="scientific">Cupriavidus pauculus</name>
    <dbReference type="NCBI Taxonomy" id="82633"/>
    <lineage>
        <taxon>Bacteria</taxon>
        <taxon>Pseudomonadati</taxon>
        <taxon>Pseudomonadota</taxon>
        <taxon>Betaproteobacteria</taxon>
        <taxon>Burkholderiales</taxon>
        <taxon>Burkholderiaceae</taxon>
        <taxon>Cupriavidus</taxon>
    </lineage>
</organism>
<evidence type="ECO:0000313" key="1">
    <source>
        <dbReference type="EMBL" id="PLP96978.1"/>
    </source>
</evidence>
<accession>A0A2N5C446</accession>
<sequence length="198" mass="21571">MPAPNLTDADFLRAFQALLPRGRVWNRDSDSTQTKVVAGLTKSYTRLTQRCNNLLIDAFPATTYELLPEWEATLGLPDPCAGPAPSTQVRRNQVIARLTNTGGQSAAYFIGLAQKLGYGITITNYAPFRCGQSTCGQALGNQDWFFTWSVNAPQNTVVRFAAGKSAAGDPLASWGNQVLECEISAMAPAHTILQFHYQ</sequence>
<dbReference type="AlphaFoldDB" id="A0A2N5C446"/>
<protein>
    <submittedName>
        <fullName evidence="1">Phage tail protein</fullName>
    </submittedName>
</protein>
<evidence type="ECO:0000313" key="2">
    <source>
        <dbReference type="Proteomes" id="UP000234341"/>
    </source>
</evidence>